<organism evidence="2 3">
    <name type="scientific">Klebsormidium nitens</name>
    <name type="common">Green alga</name>
    <name type="synonym">Ulothrix nitens</name>
    <dbReference type="NCBI Taxonomy" id="105231"/>
    <lineage>
        <taxon>Eukaryota</taxon>
        <taxon>Viridiplantae</taxon>
        <taxon>Streptophyta</taxon>
        <taxon>Klebsormidiophyceae</taxon>
        <taxon>Klebsormidiales</taxon>
        <taxon>Klebsormidiaceae</taxon>
        <taxon>Klebsormidium</taxon>
    </lineage>
</organism>
<name>A0A0U9HNG3_KLENI</name>
<sequence>MSQEYSETAQGTSVDMPKGDVIPEPRQEAIKTGPQLGTDPQNAQEAYDKQQEGRIKGGQTRAKQLGHEGYVEMGRKGGKTRGNPAEGAEFAGKPEYDYLKAPGDKN</sequence>
<reference evidence="2 3" key="1">
    <citation type="journal article" date="2014" name="Nat. Commun.">
        <title>Klebsormidium flaccidum genome reveals primary factors for plant terrestrial adaptation.</title>
        <authorList>
            <person name="Hori K."/>
            <person name="Maruyama F."/>
            <person name="Fujisawa T."/>
            <person name="Togashi T."/>
            <person name="Yamamoto N."/>
            <person name="Seo M."/>
            <person name="Sato S."/>
            <person name="Yamada T."/>
            <person name="Mori H."/>
            <person name="Tajima N."/>
            <person name="Moriyama T."/>
            <person name="Ikeuchi M."/>
            <person name="Watanabe M."/>
            <person name="Wada H."/>
            <person name="Kobayashi K."/>
            <person name="Saito M."/>
            <person name="Masuda T."/>
            <person name="Sasaki-Sekimoto Y."/>
            <person name="Mashiguchi K."/>
            <person name="Awai K."/>
            <person name="Shimojima M."/>
            <person name="Masuda S."/>
            <person name="Iwai M."/>
            <person name="Nobusawa T."/>
            <person name="Narise T."/>
            <person name="Kondo S."/>
            <person name="Saito H."/>
            <person name="Sato R."/>
            <person name="Murakawa M."/>
            <person name="Ihara Y."/>
            <person name="Oshima-Yamada Y."/>
            <person name="Ohtaka K."/>
            <person name="Satoh M."/>
            <person name="Sonobe K."/>
            <person name="Ishii M."/>
            <person name="Ohtani R."/>
            <person name="Kanamori-Sato M."/>
            <person name="Honoki R."/>
            <person name="Miyazaki D."/>
            <person name="Mochizuki H."/>
            <person name="Umetsu J."/>
            <person name="Higashi K."/>
            <person name="Shibata D."/>
            <person name="Kamiya Y."/>
            <person name="Sato N."/>
            <person name="Nakamura Y."/>
            <person name="Tabata S."/>
            <person name="Ida S."/>
            <person name="Kurokawa K."/>
            <person name="Ohta H."/>
        </authorList>
    </citation>
    <scope>NUCLEOTIDE SEQUENCE [LARGE SCALE GENOMIC DNA]</scope>
    <source>
        <strain evidence="2 3">NIES-2285</strain>
    </source>
</reference>
<dbReference type="InterPro" id="IPR038956">
    <property type="entry name" value="LEA_5"/>
</dbReference>
<feature type="compositionally biased region" description="Polar residues" evidence="1">
    <location>
        <begin position="1"/>
        <end position="13"/>
    </location>
</feature>
<feature type="region of interest" description="Disordered" evidence="1">
    <location>
        <begin position="1"/>
        <end position="106"/>
    </location>
</feature>
<dbReference type="Pfam" id="PF00477">
    <property type="entry name" value="LEA_5"/>
    <property type="match status" value="1"/>
</dbReference>
<feature type="compositionally biased region" description="Basic and acidic residues" evidence="1">
    <location>
        <begin position="65"/>
        <end position="75"/>
    </location>
</feature>
<dbReference type="OrthoDB" id="540492at2759"/>
<gene>
    <name evidence="2" type="ORF">KFL_000980360</name>
</gene>
<feature type="compositionally biased region" description="Basic and acidic residues" evidence="1">
    <location>
        <begin position="92"/>
        <end position="106"/>
    </location>
</feature>
<evidence type="ECO:0000313" key="3">
    <source>
        <dbReference type="Proteomes" id="UP000054558"/>
    </source>
</evidence>
<keyword evidence="3" id="KW-1185">Reference proteome</keyword>
<proteinExistence type="predicted"/>
<dbReference type="AlphaFoldDB" id="A0A0U9HNG3"/>
<protein>
    <submittedName>
        <fullName evidence="2">Late embryogenesis abundant protein</fullName>
    </submittedName>
</protein>
<evidence type="ECO:0000313" key="2">
    <source>
        <dbReference type="EMBL" id="GAQ82049.1"/>
    </source>
</evidence>
<evidence type="ECO:0000256" key="1">
    <source>
        <dbReference type="SAM" id="MobiDB-lite"/>
    </source>
</evidence>
<accession>A0A0U9HNG3</accession>
<feature type="compositionally biased region" description="Basic and acidic residues" evidence="1">
    <location>
        <begin position="46"/>
        <end position="55"/>
    </location>
</feature>
<feature type="compositionally biased region" description="Basic and acidic residues" evidence="1">
    <location>
        <begin position="17"/>
        <end position="29"/>
    </location>
</feature>
<dbReference type="EMBL" id="DF237047">
    <property type="protein sequence ID" value="GAQ82049.1"/>
    <property type="molecule type" value="Genomic_DNA"/>
</dbReference>
<dbReference type="Proteomes" id="UP000054558">
    <property type="component" value="Unassembled WGS sequence"/>
</dbReference>